<name>A0ABP7VQW7_9BACI</name>
<sequence length="63" mass="7625">MFTKKLIIIHLPPFQTYKNLIKCILMNKYTFKSEGEQKNEEELFINYGINDDVCPCFSRVWYK</sequence>
<keyword evidence="2" id="KW-1185">Reference proteome</keyword>
<comment type="caution">
    <text evidence="1">The sequence shown here is derived from an EMBL/GenBank/DDBJ whole genome shotgun (WGS) entry which is preliminary data.</text>
</comment>
<evidence type="ECO:0000313" key="2">
    <source>
        <dbReference type="Proteomes" id="UP001501734"/>
    </source>
</evidence>
<reference evidence="2" key="1">
    <citation type="journal article" date="2019" name="Int. J. Syst. Evol. Microbiol.">
        <title>The Global Catalogue of Microorganisms (GCM) 10K type strain sequencing project: providing services to taxonomists for standard genome sequencing and annotation.</title>
        <authorList>
            <consortium name="The Broad Institute Genomics Platform"/>
            <consortium name="The Broad Institute Genome Sequencing Center for Infectious Disease"/>
            <person name="Wu L."/>
            <person name="Ma J."/>
        </authorList>
    </citation>
    <scope>NUCLEOTIDE SEQUENCE [LARGE SCALE GENOMIC DNA]</scope>
    <source>
        <strain evidence="2">JCM 17250</strain>
    </source>
</reference>
<organism evidence="1 2">
    <name type="scientific">Amphibacillus indicireducens</name>
    <dbReference type="NCBI Taxonomy" id="1076330"/>
    <lineage>
        <taxon>Bacteria</taxon>
        <taxon>Bacillati</taxon>
        <taxon>Bacillota</taxon>
        <taxon>Bacilli</taxon>
        <taxon>Bacillales</taxon>
        <taxon>Bacillaceae</taxon>
        <taxon>Amphibacillus</taxon>
    </lineage>
</organism>
<protein>
    <submittedName>
        <fullName evidence="1">Uncharacterized protein</fullName>
    </submittedName>
</protein>
<dbReference type="Proteomes" id="UP001501734">
    <property type="component" value="Unassembled WGS sequence"/>
</dbReference>
<accession>A0ABP7VQW7</accession>
<dbReference type="EMBL" id="BAABDL010000085">
    <property type="protein sequence ID" value="GAA4071005.1"/>
    <property type="molecule type" value="Genomic_DNA"/>
</dbReference>
<evidence type="ECO:0000313" key="1">
    <source>
        <dbReference type="EMBL" id="GAA4071005.1"/>
    </source>
</evidence>
<gene>
    <name evidence="1" type="ORF">GCM10022410_15750</name>
</gene>
<proteinExistence type="predicted"/>